<dbReference type="RefSeq" id="WP_186950158.1">
    <property type="nucleotide sequence ID" value="NZ_JACOPL010000014.1"/>
</dbReference>
<dbReference type="Gene3D" id="1.10.260.40">
    <property type="entry name" value="lambda repressor-like DNA-binding domains"/>
    <property type="match status" value="1"/>
</dbReference>
<reference evidence="5" key="1">
    <citation type="submission" date="2020-08" db="EMBL/GenBank/DDBJ databases">
        <title>Genome public.</title>
        <authorList>
            <person name="Liu C."/>
            <person name="Sun Q."/>
        </authorList>
    </citation>
    <scope>NUCLEOTIDE SEQUENCE</scope>
    <source>
        <strain evidence="5">NSJ-28</strain>
    </source>
</reference>
<dbReference type="PRINTS" id="PR00036">
    <property type="entry name" value="HTHLACI"/>
</dbReference>
<dbReference type="PROSITE" id="PS00356">
    <property type="entry name" value="HTH_LACI_1"/>
    <property type="match status" value="1"/>
</dbReference>
<protein>
    <submittedName>
        <fullName evidence="5">LacI family DNA-binding transcriptional regulator</fullName>
    </submittedName>
</protein>
<dbReference type="InterPro" id="IPR010982">
    <property type="entry name" value="Lambda_DNA-bd_dom_sf"/>
</dbReference>
<evidence type="ECO:0000256" key="1">
    <source>
        <dbReference type="ARBA" id="ARBA00023015"/>
    </source>
</evidence>
<gene>
    <name evidence="5" type="ORF">H8S45_12760</name>
</gene>
<keyword evidence="6" id="KW-1185">Reference proteome</keyword>
<evidence type="ECO:0000259" key="4">
    <source>
        <dbReference type="PROSITE" id="PS50932"/>
    </source>
</evidence>
<comment type="caution">
    <text evidence="5">The sequence shown here is derived from an EMBL/GenBank/DDBJ whole genome shotgun (WGS) entry which is preliminary data.</text>
</comment>
<dbReference type="PROSITE" id="PS50932">
    <property type="entry name" value="HTH_LACI_2"/>
    <property type="match status" value="1"/>
</dbReference>
<dbReference type="SUPFAM" id="SSF53822">
    <property type="entry name" value="Periplasmic binding protein-like I"/>
    <property type="match status" value="1"/>
</dbReference>
<dbReference type="GO" id="GO:0003700">
    <property type="term" value="F:DNA-binding transcription factor activity"/>
    <property type="evidence" value="ECO:0007669"/>
    <property type="project" value="TreeGrafter"/>
</dbReference>
<keyword evidence="1" id="KW-0805">Transcription regulation</keyword>
<evidence type="ECO:0000256" key="2">
    <source>
        <dbReference type="ARBA" id="ARBA00023125"/>
    </source>
</evidence>
<dbReference type="InterPro" id="IPR000843">
    <property type="entry name" value="HTH_LacI"/>
</dbReference>
<dbReference type="CDD" id="cd06267">
    <property type="entry name" value="PBP1_LacI_sugar_binding-like"/>
    <property type="match status" value="1"/>
</dbReference>
<dbReference type="SUPFAM" id="SSF47413">
    <property type="entry name" value="lambda repressor-like DNA-binding domains"/>
    <property type="match status" value="1"/>
</dbReference>
<dbReference type="Pfam" id="PF00356">
    <property type="entry name" value="LacI"/>
    <property type="match status" value="1"/>
</dbReference>
<dbReference type="AlphaFoldDB" id="A0A923LYC0"/>
<dbReference type="InterPro" id="IPR028082">
    <property type="entry name" value="Peripla_BP_I"/>
</dbReference>
<dbReference type="PANTHER" id="PTHR30146">
    <property type="entry name" value="LACI-RELATED TRANSCRIPTIONAL REPRESSOR"/>
    <property type="match status" value="1"/>
</dbReference>
<evidence type="ECO:0000313" key="5">
    <source>
        <dbReference type="EMBL" id="MBC5726325.1"/>
    </source>
</evidence>
<dbReference type="Pfam" id="PF13377">
    <property type="entry name" value="Peripla_BP_3"/>
    <property type="match status" value="1"/>
</dbReference>
<dbReference type="GO" id="GO:0000976">
    <property type="term" value="F:transcription cis-regulatory region binding"/>
    <property type="evidence" value="ECO:0007669"/>
    <property type="project" value="TreeGrafter"/>
</dbReference>
<evidence type="ECO:0000256" key="3">
    <source>
        <dbReference type="ARBA" id="ARBA00023163"/>
    </source>
</evidence>
<dbReference type="Proteomes" id="UP000606499">
    <property type="component" value="Unassembled WGS sequence"/>
</dbReference>
<keyword evidence="2 5" id="KW-0238">DNA-binding</keyword>
<proteinExistence type="predicted"/>
<dbReference type="EMBL" id="JACOPL010000014">
    <property type="protein sequence ID" value="MBC5726325.1"/>
    <property type="molecule type" value="Genomic_DNA"/>
</dbReference>
<dbReference type="Gene3D" id="3.40.50.2300">
    <property type="match status" value="2"/>
</dbReference>
<feature type="domain" description="HTH lacI-type" evidence="4">
    <location>
        <begin position="8"/>
        <end position="62"/>
    </location>
</feature>
<name>A0A923LYC0_9FIRM</name>
<dbReference type="SMART" id="SM00354">
    <property type="entry name" value="HTH_LACI"/>
    <property type="match status" value="1"/>
</dbReference>
<sequence length="356" mass="39437">MILTEKSVGIKDVARHAGVSISTVSNVLNGTRPVSLALTKRVMKAVKELNYETNLVGRQLKTGKSQQIAVVIPSITSIFFPNLLKSIQVAADKEDYTVSIFNTKGDINQERRVINLLRSRNYDGVMLSSCADVDQIETAEYLDFLHAINFSSQPMHIICLEAAISPKLDAVVVNDLEGTMKATNYLIESGRRNIAHIAAPNQYMMGKNRRSGFISSLLLKGLSVDDHLIVEGRYTCESGYEAMKQLLNTGRTIDAVVAGNDQMAIGAINYLKQQQIRIPEDIAVVGFNDNTPASLISPSLTTIHIPKEEMGAQAFELFMRRVNNDQSARMMICLEGELIIRNSTDPSVKAEWDMNW</sequence>
<accession>A0A923LYC0</accession>
<dbReference type="InterPro" id="IPR046335">
    <property type="entry name" value="LacI/GalR-like_sensor"/>
</dbReference>
<dbReference type="CDD" id="cd01392">
    <property type="entry name" value="HTH_LacI"/>
    <property type="match status" value="1"/>
</dbReference>
<dbReference type="PANTHER" id="PTHR30146:SF109">
    <property type="entry name" value="HTH-TYPE TRANSCRIPTIONAL REGULATOR GALS"/>
    <property type="match status" value="1"/>
</dbReference>
<keyword evidence="3" id="KW-0804">Transcription</keyword>
<evidence type="ECO:0000313" key="6">
    <source>
        <dbReference type="Proteomes" id="UP000606499"/>
    </source>
</evidence>
<organism evidence="5 6">
    <name type="scientific">Agathobaculum faecis</name>
    <dbReference type="NCBI Taxonomy" id="2763013"/>
    <lineage>
        <taxon>Bacteria</taxon>
        <taxon>Bacillati</taxon>
        <taxon>Bacillota</taxon>
        <taxon>Clostridia</taxon>
        <taxon>Eubacteriales</taxon>
        <taxon>Butyricicoccaceae</taxon>
        <taxon>Agathobaculum</taxon>
    </lineage>
</organism>